<dbReference type="RefSeq" id="WP_307020942.1">
    <property type="nucleotide sequence ID" value="NZ_JAUSUI010000006.1"/>
</dbReference>
<dbReference type="InterPro" id="IPR036873">
    <property type="entry name" value="Rhodanese-like_dom_sf"/>
</dbReference>
<name>A0ABU0BE02_9HYPH</name>
<proteinExistence type="predicted"/>
<dbReference type="InterPro" id="IPR001763">
    <property type="entry name" value="Rhodanese-like_dom"/>
</dbReference>
<gene>
    <name evidence="2" type="ORF">J2S75_003100</name>
</gene>
<keyword evidence="3" id="KW-1185">Reference proteome</keyword>
<evidence type="ECO:0000313" key="2">
    <source>
        <dbReference type="EMBL" id="MDQ0304064.1"/>
    </source>
</evidence>
<sequence>MKKGYKQLLAEANAVVTAIDVAEATALHGRDDVVFVDLRDPREREREGAVPGAFSCPRGLLEFWIDPESPYAKDIFQQDKRFVFYCSLGWRSALATKTAQEMGLEKLCHLTGGFTAWKASGAPVESVAAKG</sequence>
<dbReference type="SMART" id="SM00450">
    <property type="entry name" value="RHOD"/>
    <property type="match status" value="1"/>
</dbReference>
<protein>
    <submittedName>
        <fullName evidence="2">Rhodanese-related sulfurtransferase</fullName>
    </submittedName>
</protein>
<dbReference type="Gene3D" id="3.40.250.10">
    <property type="entry name" value="Rhodanese-like domain"/>
    <property type="match status" value="1"/>
</dbReference>
<dbReference type="PROSITE" id="PS50206">
    <property type="entry name" value="RHODANESE_3"/>
    <property type="match status" value="1"/>
</dbReference>
<organism evidence="2 3">
    <name type="scientific">Ancylobacter polymorphus</name>
    <dbReference type="NCBI Taxonomy" id="223390"/>
    <lineage>
        <taxon>Bacteria</taxon>
        <taxon>Pseudomonadati</taxon>
        <taxon>Pseudomonadota</taxon>
        <taxon>Alphaproteobacteria</taxon>
        <taxon>Hyphomicrobiales</taxon>
        <taxon>Xanthobacteraceae</taxon>
        <taxon>Ancylobacter</taxon>
    </lineage>
</organism>
<feature type="domain" description="Rhodanese" evidence="1">
    <location>
        <begin position="29"/>
        <end position="126"/>
    </location>
</feature>
<comment type="caution">
    <text evidence="2">The sequence shown here is derived from an EMBL/GenBank/DDBJ whole genome shotgun (WGS) entry which is preliminary data.</text>
</comment>
<reference evidence="2 3" key="1">
    <citation type="submission" date="2023-07" db="EMBL/GenBank/DDBJ databases">
        <title>Genomic Encyclopedia of Type Strains, Phase IV (KMG-IV): sequencing the most valuable type-strain genomes for metagenomic binning, comparative biology and taxonomic classification.</title>
        <authorList>
            <person name="Goeker M."/>
        </authorList>
    </citation>
    <scope>NUCLEOTIDE SEQUENCE [LARGE SCALE GENOMIC DNA]</scope>
    <source>
        <strain evidence="2 3">DSM 2457</strain>
    </source>
</reference>
<dbReference type="Proteomes" id="UP001224682">
    <property type="component" value="Unassembled WGS sequence"/>
</dbReference>
<evidence type="ECO:0000313" key="3">
    <source>
        <dbReference type="Proteomes" id="UP001224682"/>
    </source>
</evidence>
<accession>A0ABU0BE02</accession>
<dbReference type="PANTHER" id="PTHR44086:SF13">
    <property type="entry name" value="THIOSULFATE SULFURTRANSFERASE PSPE"/>
    <property type="match status" value="1"/>
</dbReference>
<dbReference type="SUPFAM" id="SSF52821">
    <property type="entry name" value="Rhodanese/Cell cycle control phosphatase"/>
    <property type="match status" value="1"/>
</dbReference>
<evidence type="ECO:0000259" key="1">
    <source>
        <dbReference type="PROSITE" id="PS50206"/>
    </source>
</evidence>
<dbReference type="EMBL" id="JAUSUI010000006">
    <property type="protein sequence ID" value="MDQ0304064.1"/>
    <property type="molecule type" value="Genomic_DNA"/>
</dbReference>
<dbReference type="CDD" id="cd01447">
    <property type="entry name" value="Polysulfide_ST"/>
    <property type="match status" value="1"/>
</dbReference>
<dbReference type="Pfam" id="PF00581">
    <property type="entry name" value="Rhodanese"/>
    <property type="match status" value="1"/>
</dbReference>
<dbReference type="PANTHER" id="PTHR44086">
    <property type="entry name" value="THIOSULFATE SULFURTRANSFERASE RDL2, MITOCHONDRIAL-RELATED"/>
    <property type="match status" value="1"/>
</dbReference>